<dbReference type="Proteomes" id="UP001314261">
    <property type="component" value="Unassembled WGS sequence"/>
</dbReference>
<sequence>MAKFNPKQTQYYVQTLQEVLQNTQDTADHVAPFFVKLDEAKQAGKVAEMDKAEFGEIKAEFDDAVSAYQKNAQTLAGLKVPVRFMGVHTIMAKAYKDYAAATAMMADALNEKDQTINEADFAQSEKDQETFLTKIQAQVAKIFGA</sequence>
<comment type="caution">
    <text evidence="1">The sequence shown here is derived from an EMBL/GenBank/DDBJ whole genome shotgun (WGS) entry which is preliminary data.</text>
</comment>
<evidence type="ECO:0008006" key="3">
    <source>
        <dbReference type="Google" id="ProtNLM"/>
    </source>
</evidence>
<name>A0ABN9YQC8_9LACO</name>
<evidence type="ECO:0000313" key="2">
    <source>
        <dbReference type="Proteomes" id="UP001314261"/>
    </source>
</evidence>
<evidence type="ECO:0000313" key="1">
    <source>
        <dbReference type="EMBL" id="CAK1238169.1"/>
    </source>
</evidence>
<protein>
    <recommendedName>
        <fullName evidence="3">Methyl-accepting chemotaxis protein</fullName>
    </recommendedName>
</protein>
<keyword evidence="2" id="KW-1185">Reference proteome</keyword>
<gene>
    <name evidence="1" type="ORF">R54839_PPFHFPJH_00766</name>
</gene>
<organism evidence="1 2">
    <name type="scientific">Fructobacillus fructosus</name>
    <dbReference type="NCBI Taxonomy" id="1631"/>
    <lineage>
        <taxon>Bacteria</taxon>
        <taxon>Bacillati</taxon>
        <taxon>Bacillota</taxon>
        <taxon>Bacilli</taxon>
        <taxon>Lactobacillales</taxon>
        <taxon>Lactobacillaceae</taxon>
        <taxon>Fructobacillus</taxon>
    </lineage>
</organism>
<dbReference type="EMBL" id="CAUZLR010000004">
    <property type="protein sequence ID" value="CAK1238169.1"/>
    <property type="molecule type" value="Genomic_DNA"/>
</dbReference>
<dbReference type="RefSeq" id="WP_029489939.1">
    <property type="nucleotide sequence ID" value="NZ_CAUZLN010000005.1"/>
</dbReference>
<proteinExistence type="predicted"/>
<accession>A0ABN9YQC8</accession>
<reference evidence="1 2" key="1">
    <citation type="submission" date="2023-10" db="EMBL/GenBank/DDBJ databases">
        <authorList>
            <person name="Botero Cardona J."/>
        </authorList>
    </citation>
    <scope>NUCLEOTIDE SEQUENCE [LARGE SCALE GENOMIC DNA]</scope>
    <source>
        <strain evidence="1 2">R-54839</strain>
    </source>
</reference>